<comment type="similarity">
    <text evidence="2">Belongs to the GMC oxidoreductase family.</text>
</comment>
<evidence type="ECO:0000256" key="5">
    <source>
        <dbReference type="ARBA" id="ARBA00022827"/>
    </source>
</evidence>
<accession>A0A0C9ULE3</accession>
<dbReference type="OrthoDB" id="269227at2759"/>
<evidence type="ECO:0000256" key="4">
    <source>
        <dbReference type="ARBA" id="ARBA00022729"/>
    </source>
</evidence>
<proteinExistence type="inferred from homology"/>
<evidence type="ECO:0000313" key="9">
    <source>
        <dbReference type="Proteomes" id="UP000054279"/>
    </source>
</evidence>
<dbReference type="GO" id="GO:0016614">
    <property type="term" value="F:oxidoreductase activity, acting on CH-OH group of donors"/>
    <property type="evidence" value="ECO:0007669"/>
    <property type="project" value="InterPro"/>
</dbReference>
<keyword evidence="5" id="KW-0274">FAD</keyword>
<dbReference type="PANTHER" id="PTHR11552">
    <property type="entry name" value="GLUCOSE-METHANOL-CHOLINE GMC OXIDOREDUCTASE"/>
    <property type="match status" value="1"/>
</dbReference>
<comment type="cofactor">
    <cofactor evidence="1">
        <name>FAD</name>
        <dbReference type="ChEBI" id="CHEBI:57692"/>
    </cofactor>
</comment>
<gene>
    <name evidence="8" type="ORF">M422DRAFT_252754</name>
</gene>
<organism evidence="8 9">
    <name type="scientific">Sphaerobolus stellatus (strain SS14)</name>
    <dbReference type="NCBI Taxonomy" id="990650"/>
    <lineage>
        <taxon>Eukaryota</taxon>
        <taxon>Fungi</taxon>
        <taxon>Dikarya</taxon>
        <taxon>Basidiomycota</taxon>
        <taxon>Agaricomycotina</taxon>
        <taxon>Agaricomycetes</taxon>
        <taxon>Phallomycetidae</taxon>
        <taxon>Geastrales</taxon>
        <taxon>Sphaerobolaceae</taxon>
        <taxon>Sphaerobolus</taxon>
    </lineage>
</organism>
<protein>
    <submittedName>
        <fullName evidence="8">GMC oxidoreductase</fullName>
    </submittedName>
</protein>
<dbReference type="PANTHER" id="PTHR11552:SF201">
    <property type="entry name" value="GLUCOSE-METHANOL-CHOLINE OXIDOREDUCTASE N-TERMINAL DOMAIN-CONTAINING PROTEIN"/>
    <property type="match status" value="1"/>
</dbReference>
<evidence type="ECO:0000259" key="7">
    <source>
        <dbReference type="Pfam" id="PF00732"/>
    </source>
</evidence>
<keyword evidence="6" id="KW-0560">Oxidoreductase</keyword>
<dbReference type="AlphaFoldDB" id="A0A0C9ULE3"/>
<keyword evidence="3" id="KW-0285">Flavoprotein</keyword>
<keyword evidence="4" id="KW-0732">Signal</keyword>
<sequence>MAPTFSKINEVSDKTFDHVIIGKVQPQWWCTSTVAGCTPVSQLSENPDVTVLLLEAGKARIGDPLVDLLTGCLQQHGVPEYDWAFQTLPQKKLDGKVVTWNRGKGLGGSSNINYMENLGNPGWNYDSFIKYLKKAENLSTGVEVAAKKATEARGIPIFNGHENGKYSGAWAAPGSVNALTLTRCSAFVGYILPNLGRKNLFVLPEAYGSRIILGDSKSEPVTVEEVEFIQEDKTYRVKAAKEVIVFAGAFKFPQILELSGIGDPNVLKPLGIDVKVDLPGVGANLQEHTSSFTLAADKPSELKDDAPFITLDMLSDPVIFQKHSEFYGQRLPGLLSFQASGISYLSLQNISGKADEIIGKHEKTLATLPLTTSPATKEQTKIQLEHLK</sequence>
<evidence type="ECO:0000256" key="3">
    <source>
        <dbReference type="ARBA" id="ARBA00022630"/>
    </source>
</evidence>
<evidence type="ECO:0000256" key="1">
    <source>
        <dbReference type="ARBA" id="ARBA00001974"/>
    </source>
</evidence>
<dbReference type="InterPro" id="IPR012132">
    <property type="entry name" value="GMC_OxRdtase"/>
</dbReference>
<dbReference type="InterPro" id="IPR036188">
    <property type="entry name" value="FAD/NAD-bd_sf"/>
</dbReference>
<dbReference type="Pfam" id="PF00732">
    <property type="entry name" value="GMC_oxred_N"/>
    <property type="match status" value="1"/>
</dbReference>
<dbReference type="EMBL" id="KN837120">
    <property type="protein sequence ID" value="KIJ43843.1"/>
    <property type="molecule type" value="Genomic_DNA"/>
</dbReference>
<dbReference type="InterPro" id="IPR000172">
    <property type="entry name" value="GMC_OxRdtase_N"/>
</dbReference>
<keyword evidence="9" id="KW-1185">Reference proteome</keyword>
<evidence type="ECO:0000313" key="8">
    <source>
        <dbReference type="EMBL" id="KIJ43843.1"/>
    </source>
</evidence>
<name>A0A0C9ULE3_SPHS4</name>
<evidence type="ECO:0000256" key="2">
    <source>
        <dbReference type="ARBA" id="ARBA00010790"/>
    </source>
</evidence>
<dbReference type="GO" id="GO:0050660">
    <property type="term" value="F:flavin adenine dinucleotide binding"/>
    <property type="evidence" value="ECO:0007669"/>
    <property type="project" value="InterPro"/>
</dbReference>
<dbReference type="SUPFAM" id="SSF51905">
    <property type="entry name" value="FAD/NAD(P)-binding domain"/>
    <property type="match status" value="1"/>
</dbReference>
<dbReference type="Gene3D" id="3.50.50.60">
    <property type="entry name" value="FAD/NAD(P)-binding domain"/>
    <property type="match status" value="1"/>
</dbReference>
<dbReference type="Proteomes" id="UP000054279">
    <property type="component" value="Unassembled WGS sequence"/>
</dbReference>
<feature type="domain" description="Glucose-methanol-choline oxidoreductase N-terminal" evidence="7">
    <location>
        <begin position="88"/>
        <end position="289"/>
    </location>
</feature>
<evidence type="ECO:0000256" key="6">
    <source>
        <dbReference type="ARBA" id="ARBA00023002"/>
    </source>
</evidence>
<dbReference type="HOGENOM" id="CLU_002865_6_2_1"/>
<reference evidence="8 9" key="1">
    <citation type="submission" date="2014-06" db="EMBL/GenBank/DDBJ databases">
        <title>Evolutionary Origins and Diversification of the Mycorrhizal Mutualists.</title>
        <authorList>
            <consortium name="DOE Joint Genome Institute"/>
            <consortium name="Mycorrhizal Genomics Consortium"/>
            <person name="Kohler A."/>
            <person name="Kuo A."/>
            <person name="Nagy L.G."/>
            <person name="Floudas D."/>
            <person name="Copeland A."/>
            <person name="Barry K.W."/>
            <person name="Cichocki N."/>
            <person name="Veneault-Fourrey C."/>
            <person name="LaButti K."/>
            <person name="Lindquist E.A."/>
            <person name="Lipzen A."/>
            <person name="Lundell T."/>
            <person name="Morin E."/>
            <person name="Murat C."/>
            <person name="Riley R."/>
            <person name="Ohm R."/>
            <person name="Sun H."/>
            <person name="Tunlid A."/>
            <person name="Henrissat B."/>
            <person name="Grigoriev I.V."/>
            <person name="Hibbett D.S."/>
            <person name="Martin F."/>
        </authorList>
    </citation>
    <scope>NUCLEOTIDE SEQUENCE [LARGE SCALE GENOMIC DNA]</scope>
    <source>
        <strain evidence="8 9">SS14</strain>
    </source>
</reference>